<organism evidence="2 3">
    <name type="scientific">Paraglomus brasilianum</name>
    <dbReference type="NCBI Taxonomy" id="144538"/>
    <lineage>
        <taxon>Eukaryota</taxon>
        <taxon>Fungi</taxon>
        <taxon>Fungi incertae sedis</taxon>
        <taxon>Mucoromycota</taxon>
        <taxon>Glomeromycotina</taxon>
        <taxon>Glomeromycetes</taxon>
        <taxon>Paraglomerales</taxon>
        <taxon>Paraglomeraceae</taxon>
        <taxon>Paraglomus</taxon>
    </lineage>
</organism>
<dbReference type="Proteomes" id="UP000789739">
    <property type="component" value="Unassembled WGS sequence"/>
</dbReference>
<protein>
    <submittedName>
        <fullName evidence="2">3460_t:CDS:1</fullName>
    </submittedName>
</protein>
<feature type="region of interest" description="Disordered" evidence="1">
    <location>
        <begin position="166"/>
        <end position="202"/>
    </location>
</feature>
<accession>A0A9N8ZBZ9</accession>
<feature type="compositionally biased region" description="Low complexity" evidence="1">
    <location>
        <begin position="245"/>
        <end position="261"/>
    </location>
</feature>
<comment type="caution">
    <text evidence="2">The sequence shown here is derived from an EMBL/GenBank/DDBJ whole genome shotgun (WGS) entry which is preliminary data.</text>
</comment>
<feature type="compositionally biased region" description="Polar residues" evidence="1">
    <location>
        <begin position="1"/>
        <end position="10"/>
    </location>
</feature>
<reference evidence="2" key="1">
    <citation type="submission" date="2021-06" db="EMBL/GenBank/DDBJ databases">
        <authorList>
            <person name="Kallberg Y."/>
            <person name="Tangrot J."/>
            <person name="Rosling A."/>
        </authorList>
    </citation>
    <scope>NUCLEOTIDE SEQUENCE</scope>
    <source>
        <strain evidence="2">BR232B</strain>
    </source>
</reference>
<sequence length="470" mass="51186">MPEQTSTLLHSATAARPAKNGTDDKDPLTEENLKSHTSMNPPSRESKSQLVLSYVDLQRQLIALEAQLRRETEEERTRFENALPADTPDVIPEVITIPPELKSKFRHNTEDSESDYSIIDNQVEIPPLQSIDAIPSLLDTMSKNLKRSQKLKIILKKTTQKIVNKFNNRQDKDEEPSSPSSIDKDIPSLRVEPSIPPSPSQLTIRSRASIPFPVSAKYMIANDKPTHQRTDSADTMQTGTLTQISPRSSIHSPYSSVLQSPPQSPSNFIHSDTLSATQFTPAPLSPSITGRYPDIGDTNGYNSTSALASNPRNRIVIHENSGSSLLKRAGVLNNSKKDLKIELGHRKEKSWSPLTIKDHEQELVAFRYPSVKDTLSIPEEVDVVLGGGIDVGTNVDTMSGSGADDGTTTGSGSCNAGLDDPDDSGASAVVFADEGSYPTQGNGSMDIISRAEKGGEIVDTYCRTMLKASH</sequence>
<dbReference type="OrthoDB" id="2352441at2759"/>
<gene>
    <name evidence="2" type="ORF">PBRASI_LOCUS1966</name>
</gene>
<feature type="region of interest" description="Disordered" evidence="1">
    <location>
        <begin position="245"/>
        <end position="265"/>
    </location>
</feature>
<dbReference type="EMBL" id="CAJVPI010000141">
    <property type="protein sequence ID" value="CAG8488389.1"/>
    <property type="molecule type" value="Genomic_DNA"/>
</dbReference>
<proteinExistence type="predicted"/>
<feature type="compositionally biased region" description="Polar residues" evidence="1">
    <location>
        <begin position="35"/>
        <end position="49"/>
    </location>
</feature>
<feature type="compositionally biased region" description="Low complexity" evidence="1">
    <location>
        <begin position="398"/>
        <end position="413"/>
    </location>
</feature>
<evidence type="ECO:0000256" key="1">
    <source>
        <dbReference type="SAM" id="MobiDB-lite"/>
    </source>
</evidence>
<feature type="compositionally biased region" description="Basic and acidic residues" evidence="1">
    <location>
        <begin position="21"/>
        <end position="34"/>
    </location>
</feature>
<keyword evidence="3" id="KW-1185">Reference proteome</keyword>
<evidence type="ECO:0000313" key="2">
    <source>
        <dbReference type="EMBL" id="CAG8488389.1"/>
    </source>
</evidence>
<name>A0A9N8ZBZ9_9GLOM</name>
<evidence type="ECO:0000313" key="3">
    <source>
        <dbReference type="Proteomes" id="UP000789739"/>
    </source>
</evidence>
<feature type="region of interest" description="Disordered" evidence="1">
    <location>
        <begin position="398"/>
        <end position="428"/>
    </location>
</feature>
<feature type="region of interest" description="Disordered" evidence="1">
    <location>
        <begin position="1"/>
        <end position="49"/>
    </location>
</feature>
<dbReference type="AlphaFoldDB" id="A0A9N8ZBZ9"/>